<reference evidence="1" key="1">
    <citation type="submission" date="2020-09" db="EMBL/GenBank/DDBJ databases">
        <title>Genomic insights into the novelty and pathogenicity of a unique biofilm-forming Enterococcus sp. bacteria (Enterococcus lacertideformus) identified in reptiles.</title>
        <authorList>
            <person name="Agius J.E."/>
            <person name="Phalen D.N."/>
            <person name="Rose K."/>
            <person name="Eden J.-S."/>
        </authorList>
    </citation>
    <scope>NUCLEOTIDE SEQUENCE</scope>
    <source>
        <strain evidence="1">PHRS 0518</strain>
    </source>
</reference>
<evidence type="ECO:0008006" key="3">
    <source>
        <dbReference type="Google" id="ProtNLM"/>
    </source>
</evidence>
<comment type="caution">
    <text evidence="1">The sequence shown here is derived from an EMBL/GenBank/DDBJ whole genome shotgun (WGS) entry which is preliminary data.</text>
</comment>
<dbReference type="AlphaFoldDB" id="A0A931AXI8"/>
<dbReference type="EMBL" id="JADAKE010000023">
    <property type="protein sequence ID" value="MBF8808720.1"/>
    <property type="molecule type" value="Genomic_DNA"/>
</dbReference>
<name>A0A931AXI8_9ENTE</name>
<proteinExistence type="predicted"/>
<organism evidence="1 2">
    <name type="scientific">Enterococcus lacertideformus</name>
    <dbReference type="NCBI Taxonomy" id="2771493"/>
    <lineage>
        <taxon>Bacteria</taxon>
        <taxon>Bacillati</taxon>
        <taxon>Bacillota</taxon>
        <taxon>Bacilli</taxon>
        <taxon>Lactobacillales</taxon>
        <taxon>Enterococcaceae</taxon>
        <taxon>Enterococcus</taxon>
    </lineage>
</organism>
<evidence type="ECO:0000313" key="2">
    <source>
        <dbReference type="Proteomes" id="UP000637757"/>
    </source>
</evidence>
<gene>
    <name evidence="1" type="ORF">IC227_11315</name>
</gene>
<dbReference type="Gene3D" id="1.10.600.10">
    <property type="entry name" value="Farnesyl Diphosphate Synthase"/>
    <property type="match status" value="1"/>
</dbReference>
<protein>
    <recommendedName>
        <fullName evidence="3">Geranylgeranyl pyrophosphate synthase</fullName>
    </recommendedName>
</protein>
<dbReference type="InterPro" id="IPR008949">
    <property type="entry name" value="Isoprenoid_synthase_dom_sf"/>
</dbReference>
<dbReference type="Proteomes" id="UP000637757">
    <property type="component" value="Unassembled WGS sequence"/>
</dbReference>
<dbReference type="SUPFAM" id="SSF48576">
    <property type="entry name" value="Terpenoid synthases"/>
    <property type="match status" value="1"/>
</dbReference>
<evidence type="ECO:0000313" key="1">
    <source>
        <dbReference type="EMBL" id="MBF8808720.1"/>
    </source>
</evidence>
<accession>A0A931AXI8</accession>
<keyword evidence="2" id="KW-1185">Reference proteome</keyword>
<sequence length="72" mass="8331">MTYLEKKEQLTQAEVKAIQAIVVKEKGVEKSQTLAKKYTEKALNEINKLPETTQYTRETLFSLTEAILKREN</sequence>